<dbReference type="GO" id="GO:0007155">
    <property type="term" value="P:cell adhesion"/>
    <property type="evidence" value="ECO:0007669"/>
    <property type="project" value="InterPro"/>
</dbReference>
<evidence type="ECO:0000256" key="2">
    <source>
        <dbReference type="SAM" id="MobiDB-lite"/>
    </source>
</evidence>
<feature type="region of interest" description="Disordered" evidence="2">
    <location>
        <begin position="39"/>
        <end position="82"/>
    </location>
</feature>
<dbReference type="InterPro" id="IPR001434">
    <property type="entry name" value="OmcB-like_DUF11"/>
</dbReference>
<dbReference type="Proteomes" id="UP000587396">
    <property type="component" value="Unassembled WGS sequence"/>
</dbReference>
<sequence>MRAESGRSPKLLRVLCAFALTMALVPVGALSALADEGSELSGEAASGGAEQPAPATSGVDEEAPRFAEADPDEGLAPGEQTRVPDYYDVLRRADHPEQSYTLYYYTVNGTDCYRVYGSVDGRNVGYYAYDIYSGTVDASHKLDNAEEWATTAAEAARLAAEKAAAEAPATVAEATQPETDVSAGTDLEAGSSQAEPFSDDVATLAGTNYTPDSPNFNVEVTGLSMTPDSDVWPGTASRLDFNWRFSFIGVQNSFKAGDTVTLPTNLADLYTYAGGWSQNLATAAGTVIATLQMTQDGMVITFNAAAEAMSITSLSGVFPNYYESFKSKNLDLAADATQTLTVAGASVGVDFKGGKRLRVSSAGSGSAAFSTGGTDQVLAAGASVDAVGTPNPGETLESVTLAKADGTSVVLTPDPSGKVTVSADDLKLGTNTVTFKFSTSGGGGGTAMNEWRWDRKYSWGNEVPSGESLATSVRFSVELNYQALLGLYQSDGANLNHFSNGGVPVDCAMNDLFFEDTLPGGSLASFAGNKDGGGVPHVYARLANYTTAQRSEDHAVVTFPVDMQEFGHVAQTDLIAAGILAEVAPAAGDTLESFRAKIKSVPLTWGIFKDSATGSSTFMCNLGSPGDKNGPAVKATDLWPDKLAADPTLDTINGAGNCVGGNVQAFRIDYYGNYKGNPYPLVKQDNVINVDYTNGQGASQHKSVSQTDYSEDFRYSVPGTTALVAANTGFLNVIKSDVLTGAKIQGAHFKIEVWDDSTQTWSDYQNAGGLTVEGDTGADGLVSLGVMTPGKYRVVEVSAPAPYAVDTASYSSGLGGAISASGEFFINAGDSEGIVALATNAKKFSVTYHANGGTGTLVDPNSPYFENSGWTPLAPGSAITKANSHFEGWNTEPDGTGTSYAVGQNYVITGNVDLYAQWSAKQYAVSYVSSDTGKGVVAGGPETVEHGSKPTMAGVSITPSTGYESFSPAWSYSMAKDDGSFTSDTTNDPSKVAITGDTVFMALFKEKANVSLSYASSSTSMGTVTPQSESLAPVTGAAAGSTATANPGYHFVKWTNDVDSTETTDATLTGAQVDAVAKASGTYVPVTFTALFAEDPDVTLSYVSDDVSMGTVSPATEVLHPATGAAAGSTASALPGYHFVKWTNNVNAVETTDAVLSPAQVDAVAKASGIYGAVTFTAHFAPNANIELTYLPDNVAGGTASPASESLVPATGTASGSTATANPGYHFVKWTNDVDSTETTDAVLSPTQVDAVAKASGIYVPVTFTAHFAEDPDVDLAYVSSDVSMGTVSPAGESLAPATGTASGSTATANPGYHFVKWTNDVDSTETTDATLTGAQVDAVAKASGIYVPVTFTAHFEKDPATIVEVVKSVDKDTAKPGDILTYTIHVANKGAYKSEGIFVKDIIPANTTFVECDGRGVYGTTGSSENYVKWWIGEGLLPGTSLDLTLKVRVNECQDGTEIANVALWQETASKPDTPEAENQASGTNKVKTTVNGSRPPALTKMVRTGDGLLMGCATLVLVAAVCGAGLLLARRRADKDAVKNRR</sequence>
<organism evidence="8 9">
    <name type="scientific">Gordonibacter massiliensis</name>
    <name type="common">ex Traore et al. 2017</name>
    <dbReference type="NCBI Taxonomy" id="1841863"/>
    <lineage>
        <taxon>Bacteria</taxon>
        <taxon>Bacillati</taxon>
        <taxon>Actinomycetota</taxon>
        <taxon>Coriobacteriia</taxon>
        <taxon>Eggerthellales</taxon>
        <taxon>Eggerthellaceae</taxon>
        <taxon>Gordonibacter</taxon>
    </lineage>
</organism>
<feature type="compositionally biased region" description="Low complexity" evidence="2">
    <location>
        <begin position="39"/>
        <end position="50"/>
    </location>
</feature>
<dbReference type="Pfam" id="PF18998">
    <property type="entry name" value="Flg_new_2"/>
    <property type="match status" value="3"/>
</dbReference>
<dbReference type="GO" id="GO:0005975">
    <property type="term" value="P:carbohydrate metabolic process"/>
    <property type="evidence" value="ECO:0007669"/>
    <property type="project" value="UniProtKB-ARBA"/>
</dbReference>
<dbReference type="InterPro" id="IPR013783">
    <property type="entry name" value="Ig-like_fold"/>
</dbReference>
<reference evidence="8 9" key="1">
    <citation type="submission" date="2020-08" db="EMBL/GenBank/DDBJ databases">
        <authorList>
            <person name="Liu C."/>
            <person name="Sun Q."/>
        </authorList>
    </citation>
    <scope>NUCLEOTIDE SEQUENCE [LARGE SCALE GENOMIC DNA]</scope>
    <source>
        <strain evidence="8 9">N22</strain>
    </source>
</reference>
<dbReference type="Gene3D" id="2.60.40.10">
    <property type="entry name" value="Immunoglobulins"/>
    <property type="match status" value="1"/>
</dbReference>
<evidence type="ECO:0000259" key="7">
    <source>
        <dbReference type="Pfam" id="PF18998"/>
    </source>
</evidence>
<feature type="region of interest" description="Disordered" evidence="2">
    <location>
        <begin position="167"/>
        <end position="193"/>
    </location>
</feature>
<feature type="chain" id="PRO_5032909028" evidence="4">
    <location>
        <begin position="35"/>
        <end position="1544"/>
    </location>
</feature>
<dbReference type="InterPro" id="IPR041033">
    <property type="entry name" value="SpaA_PFL_dom_1"/>
</dbReference>
<dbReference type="Gene3D" id="2.60.40.4270">
    <property type="entry name" value="Listeria-Bacteroides repeat domain"/>
    <property type="match status" value="1"/>
</dbReference>
<keyword evidence="3" id="KW-0472">Membrane</keyword>
<feature type="domain" description="Bacterial repeat" evidence="7">
    <location>
        <begin position="1017"/>
        <end position="1068"/>
    </location>
</feature>
<proteinExistence type="predicted"/>
<evidence type="ECO:0000256" key="3">
    <source>
        <dbReference type="SAM" id="Phobius"/>
    </source>
</evidence>
<keyword evidence="9" id="KW-1185">Reference proteome</keyword>
<dbReference type="GO" id="GO:0030313">
    <property type="term" value="C:cell envelope"/>
    <property type="evidence" value="ECO:0007669"/>
    <property type="project" value="UniProtKB-SubCell"/>
</dbReference>
<protein>
    <submittedName>
        <fullName evidence="8">InlB B-repeat-containing protein</fullName>
    </submittedName>
</protein>
<dbReference type="Pfam" id="PF17802">
    <property type="entry name" value="SpaA"/>
    <property type="match status" value="1"/>
</dbReference>
<feature type="region of interest" description="Disordered" evidence="2">
    <location>
        <begin position="1471"/>
        <end position="1499"/>
    </location>
</feature>
<name>A0A842JC51_9ACTN</name>
<comment type="subcellular location">
    <subcellularLocation>
        <location evidence="1">Cell envelope</location>
    </subcellularLocation>
</comment>
<dbReference type="Pfam" id="PF09479">
    <property type="entry name" value="Flg_new"/>
    <property type="match status" value="1"/>
</dbReference>
<evidence type="ECO:0000313" key="9">
    <source>
        <dbReference type="Proteomes" id="UP000587396"/>
    </source>
</evidence>
<dbReference type="EMBL" id="JACMSE010000002">
    <property type="protein sequence ID" value="MBC2888426.1"/>
    <property type="molecule type" value="Genomic_DNA"/>
</dbReference>
<evidence type="ECO:0000256" key="1">
    <source>
        <dbReference type="ARBA" id="ARBA00004196"/>
    </source>
</evidence>
<dbReference type="InterPro" id="IPR042229">
    <property type="entry name" value="Listeria/Bacterioides_rpt_sf"/>
</dbReference>
<feature type="domain" description="Bacterial repeat" evidence="7">
    <location>
        <begin position="1284"/>
        <end position="1332"/>
    </location>
</feature>
<dbReference type="InterPro" id="IPR051172">
    <property type="entry name" value="Chlamydia_OmcB"/>
</dbReference>
<gene>
    <name evidence="8" type="ORF">H7313_03555</name>
</gene>
<dbReference type="InterPro" id="IPR013378">
    <property type="entry name" value="InlB-like_B-rpt"/>
</dbReference>
<feature type="compositionally biased region" description="Polar residues" evidence="2">
    <location>
        <begin position="1471"/>
        <end position="1494"/>
    </location>
</feature>
<dbReference type="NCBIfam" id="TIGR01451">
    <property type="entry name" value="B_ant_repeat"/>
    <property type="match status" value="1"/>
</dbReference>
<evidence type="ECO:0000313" key="8">
    <source>
        <dbReference type="EMBL" id="MBC2888426.1"/>
    </source>
</evidence>
<feature type="domain" description="Bacterial repeat" evidence="7">
    <location>
        <begin position="1194"/>
        <end position="1245"/>
    </location>
</feature>
<keyword evidence="3" id="KW-1133">Transmembrane helix</keyword>
<dbReference type="RefSeq" id="WP_185904416.1">
    <property type="nucleotide sequence ID" value="NZ_JACMSE010000002.1"/>
</dbReference>
<dbReference type="Gene3D" id="2.60.40.1280">
    <property type="match status" value="1"/>
</dbReference>
<dbReference type="InterPro" id="IPR011252">
    <property type="entry name" value="Fibrogen-bd_dom1"/>
</dbReference>
<feature type="domain" description="SpaA-like prealbumin fold" evidence="6">
    <location>
        <begin position="731"/>
        <end position="810"/>
    </location>
</feature>
<dbReference type="PANTHER" id="PTHR34819">
    <property type="entry name" value="LARGE CYSTEINE-RICH PERIPLASMIC PROTEIN OMCB"/>
    <property type="match status" value="1"/>
</dbReference>
<feature type="domain" description="DUF11" evidence="5">
    <location>
        <begin position="1364"/>
        <end position="1484"/>
    </location>
</feature>
<accession>A0A842JC51</accession>
<keyword evidence="4" id="KW-0732">Signal</keyword>
<evidence type="ECO:0000259" key="5">
    <source>
        <dbReference type="Pfam" id="PF01345"/>
    </source>
</evidence>
<evidence type="ECO:0000259" key="6">
    <source>
        <dbReference type="Pfam" id="PF17802"/>
    </source>
</evidence>
<feature type="signal peptide" evidence="4">
    <location>
        <begin position="1"/>
        <end position="34"/>
    </location>
</feature>
<evidence type="ECO:0000256" key="4">
    <source>
        <dbReference type="SAM" id="SignalP"/>
    </source>
</evidence>
<dbReference type="InterPro" id="IPR047589">
    <property type="entry name" value="DUF11_rpt"/>
</dbReference>
<keyword evidence="3" id="KW-0812">Transmembrane</keyword>
<dbReference type="Pfam" id="PF01345">
    <property type="entry name" value="DUF11"/>
    <property type="match status" value="1"/>
</dbReference>
<comment type="caution">
    <text evidence="8">The sequence shown here is derived from an EMBL/GenBank/DDBJ whole genome shotgun (WGS) entry which is preliminary data.</text>
</comment>
<feature type="transmembrane region" description="Helical" evidence="3">
    <location>
        <begin position="1510"/>
        <end position="1531"/>
    </location>
</feature>
<dbReference type="InterPro" id="IPR044060">
    <property type="entry name" value="Bacterial_rp_domain"/>
</dbReference>